<reference evidence="2" key="1">
    <citation type="submission" date="2023-07" db="EMBL/GenBank/DDBJ databases">
        <title>Characterization of two Paracoccaceae strains isolated from Phycosphere and proposal of Xinfangfangia lacusdiani sp. nov.</title>
        <authorList>
            <person name="Deng Y."/>
            <person name="Zhang Y.Q."/>
        </authorList>
    </citation>
    <scope>NUCLEOTIDE SEQUENCE [LARGE SCALE GENOMIC DNA]</scope>
    <source>
        <strain evidence="2">CPCC 101403</strain>
    </source>
</reference>
<protein>
    <submittedName>
        <fullName evidence="1">Uncharacterized protein</fullName>
    </submittedName>
</protein>
<name>A0ABU3ECN2_9RHOB</name>
<comment type="caution">
    <text evidence="1">The sequence shown here is derived from an EMBL/GenBank/DDBJ whole genome shotgun (WGS) entry which is preliminary data.</text>
</comment>
<dbReference type="RefSeq" id="WP_311758975.1">
    <property type="nucleotide sequence ID" value="NZ_JAVRQI010000005.1"/>
</dbReference>
<keyword evidence="2" id="KW-1185">Reference proteome</keyword>
<dbReference type="Proteomes" id="UP001251085">
    <property type="component" value="Unassembled WGS sequence"/>
</dbReference>
<gene>
    <name evidence="1" type="ORF">RM190_08440</name>
</gene>
<evidence type="ECO:0000313" key="2">
    <source>
        <dbReference type="Proteomes" id="UP001251085"/>
    </source>
</evidence>
<sequence length="71" mass="7872">MDEGGEDPEQIEIAARVVIGLLRLQTVQKGVIPLTELPHYLRMAAAEREKHGDFGAARMLSDWADILGDWA</sequence>
<dbReference type="EMBL" id="JAVRQI010000005">
    <property type="protein sequence ID" value="MDT1061881.1"/>
    <property type="molecule type" value="Genomic_DNA"/>
</dbReference>
<accession>A0ABU3ECN2</accession>
<organism evidence="1 2">
    <name type="scientific">Paracoccus broussonetiae</name>
    <dbReference type="NCBI Taxonomy" id="3075834"/>
    <lineage>
        <taxon>Bacteria</taxon>
        <taxon>Pseudomonadati</taxon>
        <taxon>Pseudomonadota</taxon>
        <taxon>Alphaproteobacteria</taxon>
        <taxon>Rhodobacterales</taxon>
        <taxon>Paracoccaceae</taxon>
        <taxon>Paracoccus</taxon>
    </lineage>
</organism>
<evidence type="ECO:0000313" key="1">
    <source>
        <dbReference type="EMBL" id="MDT1061881.1"/>
    </source>
</evidence>
<proteinExistence type="predicted"/>